<dbReference type="Proteomes" id="UP000663193">
    <property type="component" value="Chromosome 5"/>
</dbReference>
<proteinExistence type="predicted"/>
<dbReference type="EMBL" id="CP069027">
    <property type="protein sequence ID" value="QRC95625.1"/>
    <property type="molecule type" value="Genomic_DNA"/>
</dbReference>
<evidence type="ECO:0000313" key="5">
    <source>
        <dbReference type="Proteomes" id="UP000663193"/>
    </source>
</evidence>
<sequence>MVYTGKPSRGCGMCKSRRIKCDERRPTCGNCKKSGRDCPGYPDEFDLVFRDENKAMARKAKKHSGSGPSRSSTGDSSSHTSPHLSTDQSFETLSDLSSSLVVSDRKSRTLSDPTEQGQLISFAQVTQTPPSLDQVFDFESFEWNLNAVPATIIMPPEYEAVPFFFKNFIALPQQAESTRGFLEYLVPLYNKARPSSVLHLATTAVAMATCGQYPGRQDLLREAVSTYGRALKKLNDDLKDPVMSKSDETVLAILMFSLYETIMSTDDTITAWGNHVDGAVALTKLRGTDQFKDEMSHAIFRAVRTMMITSCVQRSKPVVEFPGTKGWVGNGEFDDENVANRLTLICIDLPSLRARANNLTTTPHDSSNESEARQILEFAQMVDGNLAEWYATLPTEWKHTTIGIVSEVPAIEDLAVTEKWPGEQHIYNDVPLASIVNDYRVCRIFCRRVIIACLNWLSISGHIDETREYNQSLFVIQKMVDDISACVPFHLDYELQVVAKEMGQEQNAAEAFGGYSLVWPLYVAANAETVPQAQRDWLFGRLSVIGTKFGLSSAQVLVLARRHVLTCSPIFDMPMVPVTNSYTVV</sequence>
<keyword evidence="1" id="KW-0539">Nucleus</keyword>
<feature type="compositionally biased region" description="Low complexity" evidence="2">
    <location>
        <begin position="65"/>
        <end position="83"/>
    </location>
</feature>
<feature type="domain" description="Zn(2)-C6 fungal-type" evidence="3">
    <location>
        <begin position="10"/>
        <end position="38"/>
    </location>
</feature>
<accession>A0A7U2HXL3</accession>
<reference evidence="5" key="1">
    <citation type="journal article" date="2021" name="BMC Genomics">
        <title>Chromosome-level genome assembly and manually-curated proteome of model necrotroph Parastagonospora nodorum Sn15 reveals a genome-wide trove of candidate effector homologs, and redundancy of virulence-related functions within an accessory chromosome.</title>
        <authorList>
            <person name="Bertazzoni S."/>
            <person name="Jones D.A.B."/>
            <person name="Phan H.T."/>
            <person name="Tan K.-C."/>
            <person name="Hane J.K."/>
        </authorList>
    </citation>
    <scope>NUCLEOTIDE SEQUENCE [LARGE SCALE GENOMIC DNA]</scope>
    <source>
        <strain evidence="5">SN15 / ATCC MYA-4574 / FGSC 10173)</strain>
    </source>
</reference>
<dbReference type="Pfam" id="PF00172">
    <property type="entry name" value="Zn_clus"/>
    <property type="match status" value="1"/>
</dbReference>
<dbReference type="PROSITE" id="PS00463">
    <property type="entry name" value="ZN2_CY6_FUNGAL_1"/>
    <property type="match status" value="1"/>
</dbReference>
<dbReference type="SMART" id="SM00066">
    <property type="entry name" value="GAL4"/>
    <property type="match status" value="1"/>
</dbReference>
<evidence type="ECO:0000313" key="4">
    <source>
        <dbReference type="EMBL" id="QRC95625.1"/>
    </source>
</evidence>
<dbReference type="OrthoDB" id="4491390at2759"/>
<evidence type="ECO:0000259" key="3">
    <source>
        <dbReference type="PROSITE" id="PS50048"/>
    </source>
</evidence>
<feature type="region of interest" description="Disordered" evidence="2">
    <location>
        <begin position="56"/>
        <end position="91"/>
    </location>
</feature>
<name>A0A7U2HXL3_PHANO</name>
<dbReference type="InterPro" id="IPR001138">
    <property type="entry name" value="Zn2Cys6_DnaBD"/>
</dbReference>
<dbReference type="SUPFAM" id="SSF57701">
    <property type="entry name" value="Zn2/Cys6 DNA-binding domain"/>
    <property type="match status" value="1"/>
</dbReference>
<dbReference type="PANTHER" id="PTHR38791:SF13">
    <property type="entry name" value="ZN(2)-C6 FUNGAL-TYPE DOMAIN-CONTAINING PROTEIN"/>
    <property type="match status" value="1"/>
</dbReference>
<dbReference type="AlphaFoldDB" id="A0A7U2HXL3"/>
<dbReference type="Pfam" id="PF11951">
    <property type="entry name" value="Fungal_trans_2"/>
    <property type="match status" value="1"/>
</dbReference>
<dbReference type="PROSITE" id="PS50048">
    <property type="entry name" value="ZN2_CY6_FUNGAL_2"/>
    <property type="match status" value="1"/>
</dbReference>
<dbReference type="Gene3D" id="4.10.240.10">
    <property type="entry name" value="Zn(2)-C6 fungal-type DNA-binding domain"/>
    <property type="match status" value="1"/>
</dbReference>
<dbReference type="CDD" id="cd00067">
    <property type="entry name" value="GAL4"/>
    <property type="match status" value="1"/>
</dbReference>
<organism evidence="4 5">
    <name type="scientific">Phaeosphaeria nodorum (strain SN15 / ATCC MYA-4574 / FGSC 10173)</name>
    <name type="common">Glume blotch fungus</name>
    <name type="synonym">Parastagonospora nodorum</name>
    <dbReference type="NCBI Taxonomy" id="321614"/>
    <lineage>
        <taxon>Eukaryota</taxon>
        <taxon>Fungi</taxon>
        <taxon>Dikarya</taxon>
        <taxon>Ascomycota</taxon>
        <taxon>Pezizomycotina</taxon>
        <taxon>Dothideomycetes</taxon>
        <taxon>Pleosporomycetidae</taxon>
        <taxon>Pleosporales</taxon>
        <taxon>Pleosporineae</taxon>
        <taxon>Phaeosphaeriaceae</taxon>
        <taxon>Parastagonospora</taxon>
    </lineage>
</organism>
<dbReference type="PANTHER" id="PTHR38791">
    <property type="entry name" value="ZN(II)2CYS6 TRANSCRIPTION FACTOR (EUROFUNG)-RELATED-RELATED"/>
    <property type="match status" value="1"/>
</dbReference>
<protein>
    <recommendedName>
        <fullName evidence="3">Zn(2)-C6 fungal-type domain-containing protein</fullName>
    </recommendedName>
</protein>
<evidence type="ECO:0000256" key="1">
    <source>
        <dbReference type="ARBA" id="ARBA00023242"/>
    </source>
</evidence>
<keyword evidence="5" id="KW-1185">Reference proteome</keyword>
<gene>
    <name evidence="4" type="ORF">JI435_032890</name>
</gene>
<dbReference type="VEuPathDB" id="FungiDB:JI435_032890"/>
<evidence type="ECO:0000256" key="2">
    <source>
        <dbReference type="SAM" id="MobiDB-lite"/>
    </source>
</evidence>
<dbReference type="GO" id="GO:0000981">
    <property type="term" value="F:DNA-binding transcription factor activity, RNA polymerase II-specific"/>
    <property type="evidence" value="ECO:0007669"/>
    <property type="project" value="InterPro"/>
</dbReference>
<dbReference type="InterPro" id="IPR021858">
    <property type="entry name" value="Fun_TF"/>
</dbReference>
<dbReference type="InterPro" id="IPR036864">
    <property type="entry name" value="Zn2-C6_fun-type_DNA-bd_sf"/>
</dbReference>
<dbReference type="InterPro" id="IPR053175">
    <property type="entry name" value="DHMBA_Reg_Transcription_Factor"/>
</dbReference>
<dbReference type="GO" id="GO:0008270">
    <property type="term" value="F:zinc ion binding"/>
    <property type="evidence" value="ECO:0007669"/>
    <property type="project" value="InterPro"/>
</dbReference>